<gene>
    <name evidence="6 7" type="primary">rplW</name>
    <name evidence="7" type="ORF">ETAA1_21640</name>
</gene>
<comment type="function">
    <text evidence="6">One of the early assembly proteins it binds 23S rRNA. One of the proteins that surrounds the polypeptide exit tunnel on the outside of the ribosome. Forms the main docking site for trigger factor binding to the ribosome.</text>
</comment>
<dbReference type="EMBL" id="CP036273">
    <property type="protein sequence ID" value="QDU20219.1"/>
    <property type="molecule type" value="Genomic_DNA"/>
</dbReference>
<sequence>MPRPRPHPKRYVRKLAARKPCVHGEPGIELRPYQVLLKPLVTEKGTHQSTRYNAYTFQVNPIADKTQIRKAVEELFNVRVTDVRTMNRKGKTRRFRQEEGSLPAWKKAIVALHPDDKIEFY</sequence>
<keyword evidence="3 6" id="KW-0694">RNA-binding</keyword>
<evidence type="ECO:0000256" key="6">
    <source>
        <dbReference type="HAMAP-Rule" id="MF_01369"/>
    </source>
</evidence>
<dbReference type="Proteomes" id="UP000319576">
    <property type="component" value="Chromosome"/>
</dbReference>
<dbReference type="Pfam" id="PF00276">
    <property type="entry name" value="Ribosomal_L23"/>
    <property type="match status" value="1"/>
</dbReference>
<evidence type="ECO:0000313" key="8">
    <source>
        <dbReference type="Proteomes" id="UP000319576"/>
    </source>
</evidence>
<dbReference type="NCBIfam" id="NF004363">
    <property type="entry name" value="PRK05738.2-4"/>
    <property type="match status" value="1"/>
</dbReference>
<evidence type="ECO:0000256" key="2">
    <source>
        <dbReference type="ARBA" id="ARBA00022730"/>
    </source>
</evidence>
<dbReference type="InterPro" id="IPR012678">
    <property type="entry name" value="Ribosomal_uL23/eL15/eS24_sf"/>
</dbReference>
<reference evidence="7 8" key="1">
    <citation type="submission" date="2019-02" db="EMBL/GenBank/DDBJ databases">
        <title>Deep-cultivation of Planctomycetes and their phenomic and genomic characterization uncovers novel biology.</title>
        <authorList>
            <person name="Wiegand S."/>
            <person name="Jogler M."/>
            <person name="Boedeker C."/>
            <person name="Pinto D."/>
            <person name="Vollmers J."/>
            <person name="Rivas-Marin E."/>
            <person name="Kohn T."/>
            <person name="Peeters S.H."/>
            <person name="Heuer A."/>
            <person name="Rast P."/>
            <person name="Oberbeckmann S."/>
            <person name="Bunk B."/>
            <person name="Jeske O."/>
            <person name="Meyerdierks A."/>
            <person name="Storesund J.E."/>
            <person name="Kallscheuer N."/>
            <person name="Luecker S."/>
            <person name="Lage O.M."/>
            <person name="Pohl T."/>
            <person name="Merkel B.J."/>
            <person name="Hornburger P."/>
            <person name="Mueller R.-W."/>
            <person name="Bruemmer F."/>
            <person name="Labrenz M."/>
            <person name="Spormann A.M."/>
            <person name="Op den Camp H."/>
            <person name="Overmann J."/>
            <person name="Amann R."/>
            <person name="Jetten M.S.M."/>
            <person name="Mascher T."/>
            <person name="Medema M.H."/>
            <person name="Devos D.P."/>
            <person name="Kaster A.-K."/>
            <person name="Ovreas L."/>
            <person name="Rohde M."/>
            <person name="Galperin M.Y."/>
            <person name="Jogler C."/>
        </authorList>
    </citation>
    <scope>NUCLEOTIDE SEQUENCE [LARGE SCALE GENOMIC DNA]</scope>
    <source>
        <strain evidence="7 8">ETA_A1</strain>
    </source>
</reference>
<comment type="similarity">
    <text evidence="1 6">Belongs to the universal ribosomal protein uL23 family.</text>
</comment>
<dbReference type="KEGG" id="uli:ETAA1_21640"/>
<keyword evidence="8" id="KW-1185">Reference proteome</keyword>
<dbReference type="InterPro" id="IPR012677">
    <property type="entry name" value="Nucleotide-bd_a/b_plait_sf"/>
</dbReference>
<dbReference type="GO" id="GO:0006412">
    <property type="term" value="P:translation"/>
    <property type="evidence" value="ECO:0007669"/>
    <property type="project" value="UniProtKB-UniRule"/>
</dbReference>
<protein>
    <recommendedName>
        <fullName evidence="6">Large ribosomal subunit protein uL23</fullName>
    </recommendedName>
</protein>
<evidence type="ECO:0000313" key="7">
    <source>
        <dbReference type="EMBL" id="QDU20219.1"/>
    </source>
</evidence>
<dbReference type="InterPro" id="IPR013025">
    <property type="entry name" value="Ribosomal_uL23-like"/>
</dbReference>
<comment type="subunit">
    <text evidence="6">Part of the 50S ribosomal subunit. Contacts protein L29, and trigger factor when it is bound to the ribosome.</text>
</comment>
<dbReference type="OrthoDB" id="9793353at2"/>
<proteinExistence type="inferred from homology"/>
<keyword evidence="2 6" id="KW-0699">rRNA-binding</keyword>
<dbReference type="GO" id="GO:1990904">
    <property type="term" value="C:ribonucleoprotein complex"/>
    <property type="evidence" value="ECO:0007669"/>
    <property type="project" value="UniProtKB-KW"/>
</dbReference>
<dbReference type="SUPFAM" id="SSF54189">
    <property type="entry name" value="Ribosomal proteins S24e, L23 and L15e"/>
    <property type="match status" value="1"/>
</dbReference>
<dbReference type="Gene3D" id="3.30.70.330">
    <property type="match status" value="1"/>
</dbReference>
<evidence type="ECO:0000256" key="4">
    <source>
        <dbReference type="ARBA" id="ARBA00022980"/>
    </source>
</evidence>
<keyword evidence="5 6" id="KW-0687">Ribonucleoprotein</keyword>
<evidence type="ECO:0000256" key="3">
    <source>
        <dbReference type="ARBA" id="ARBA00022884"/>
    </source>
</evidence>
<dbReference type="GO" id="GO:0019843">
    <property type="term" value="F:rRNA binding"/>
    <property type="evidence" value="ECO:0007669"/>
    <property type="project" value="UniProtKB-UniRule"/>
</dbReference>
<accession>A0A517XRT6</accession>
<evidence type="ECO:0000256" key="5">
    <source>
        <dbReference type="ARBA" id="ARBA00023274"/>
    </source>
</evidence>
<dbReference type="HAMAP" id="MF_01369_B">
    <property type="entry name" value="Ribosomal_uL23_B"/>
    <property type="match status" value="1"/>
</dbReference>
<dbReference type="GO" id="GO:0005840">
    <property type="term" value="C:ribosome"/>
    <property type="evidence" value="ECO:0007669"/>
    <property type="project" value="UniProtKB-KW"/>
</dbReference>
<organism evidence="7 8">
    <name type="scientific">Urbifossiella limnaea</name>
    <dbReference type="NCBI Taxonomy" id="2528023"/>
    <lineage>
        <taxon>Bacteria</taxon>
        <taxon>Pseudomonadati</taxon>
        <taxon>Planctomycetota</taxon>
        <taxon>Planctomycetia</taxon>
        <taxon>Gemmatales</taxon>
        <taxon>Gemmataceae</taxon>
        <taxon>Urbifossiella</taxon>
    </lineage>
</organism>
<name>A0A517XRT6_9BACT</name>
<dbReference type="NCBIfam" id="NF004359">
    <property type="entry name" value="PRK05738.1-3"/>
    <property type="match status" value="1"/>
</dbReference>
<evidence type="ECO:0000256" key="1">
    <source>
        <dbReference type="ARBA" id="ARBA00006700"/>
    </source>
</evidence>
<dbReference type="AlphaFoldDB" id="A0A517XRT6"/>
<dbReference type="FunFam" id="3.30.70.330:FF:000001">
    <property type="entry name" value="50S ribosomal protein L23"/>
    <property type="match status" value="1"/>
</dbReference>
<dbReference type="GO" id="GO:0003735">
    <property type="term" value="F:structural constituent of ribosome"/>
    <property type="evidence" value="ECO:0007669"/>
    <property type="project" value="InterPro"/>
</dbReference>
<dbReference type="PANTHER" id="PTHR11620">
    <property type="entry name" value="60S RIBOSOMAL PROTEIN L23A"/>
    <property type="match status" value="1"/>
</dbReference>
<dbReference type="RefSeq" id="WP_145237399.1">
    <property type="nucleotide sequence ID" value="NZ_CP036273.1"/>
</dbReference>
<keyword evidence="4 6" id="KW-0689">Ribosomal protein</keyword>